<keyword evidence="1" id="KW-1133">Transmembrane helix</keyword>
<name>A0A077WLT2_9FUNG</name>
<evidence type="ECO:0000256" key="1">
    <source>
        <dbReference type="SAM" id="Phobius"/>
    </source>
</evidence>
<accession>A0A077WLT2</accession>
<evidence type="ECO:0000313" key="2">
    <source>
        <dbReference type="EMBL" id="CDS07487.1"/>
    </source>
</evidence>
<dbReference type="OrthoDB" id="5311848at2759"/>
<dbReference type="AlphaFoldDB" id="A0A077WLT2"/>
<protein>
    <submittedName>
        <fullName evidence="2">Uncharacterized protein</fullName>
    </submittedName>
</protein>
<keyword evidence="1" id="KW-0472">Membrane</keyword>
<organism evidence="2">
    <name type="scientific">Lichtheimia ramosa</name>
    <dbReference type="NCBI Taxonomy" id="688394"/>
    <lineage>
        <taxon>Eukaryota</taxon>
        <taxon>Fungi</taxon>
        <taxon>Fungi incertae sedis</taxon>
        <taxon>Mucoromycota</taxon>
        <taxon>Mucoromycotina</taxon>
        <taxon>Mucoromycetes</taxon>
        <taxon>Mucorales</taxon>
        <taxon>Lichtheimiaceae</taxon>
        <taxon>Lichtheimia</taxon>
    </lineage>
</organism>
<proteinExistence type="predicted"/>
<reference evidence="2" key="1">
    <citation type="journal article" date="2014" name="Genome Announc.">
        <title>De novo whole-genome sequence and genome annotation of Lichtheimia ramosa.</title>
        <authorList>
            <person name="Linde J."/>
            <person name="Schwartze V."/>
            <person name="Binder U."/>
            <person name="Lass-Florl C."/>
            <person name="Voigt K."/>
            <person name="Horn F."/>
        </authorList>
    </citation>
    <scope>NUCLEOTIDE SEQUENCE</scope>
    <source>
        <strain evidence="2">JMRC FSU:6197</strain>
    </source>
</reference>
<dbReference type="EMBL" id="LK023324">
    <property type="protein sequence ID" value="CDS07487.1"/>
    <property type="molecule type" value="Genomic_DNA"/>
</dbReference>
<feature type="transmembrane region" description="Helical" evidence="1">
    <location>
        <begin position="244"/>
        <end position="267"/>
    </location>
</feature>
<sequence>MCLAIRYPLERELVEQLHQNITKQQISNLALLQKQQQQMTEGHLQGMASLERIHQAQEHLWQQWQLNMMDMHEKTKHDLSDIADLILSMQHDLQLKQQEQLMHLDIIDSSLKQRLNALWDTTEHELQQILGHVEARMRYMQSGMESTLMLQRQVSIEWRAIQDTQIVAVKQWQVMMSEMNTTLSSMLNTTSQNILHLQNDIQSVHRQFQSMLEPLSHVGIVLLLVIGTRFLVASPFRWTIATVLLYLLLPYRYAQAIIFLFWVLMYAKKKYSHIQQSPTRAARQLRLYHDMIQ</sequence>
<keyword evidence="1" id="KW-0812">Transmembrane</keyword>
<gene>
    <name evidence="2" type="ORF">LRAMOSA01436</name>
</gene>
<feature type="transmembrane region" description="Helical" evidence="1">
    <location>
        <begin position="215"/>
        <end position="232"/>
    </location>
</feature>